<evidence type="ECO:0000313" key="3">
    <source>
        <dbReference type="Proteomes" id="UP001475781"/>
    </source>
</evidence>
<protein>
    <recommendedName>
        <fullName evidence="4">DUF2946 domain-containing protein</fullName>
    </recommendedName>
</protein>
<accession>A0ABZ2W3N5</accession>
<keyword evidence="1" id="KW-0472">Membrane</keyword>
<feature type="transmembrane region" description="Helical" evidence="1">
    <location>
        <begin position="12"/>
        <end position="32"/>
    </location>
</feature>
<evidence type="ECO:0000256" key="1">
    <source>
        <dbReference type="SAM" id="Phobius"/>
    </source>
</evidence>
<evidence type="ECO:0008006" key="4">
    <source>
        <dbReference type="Google" id="ProtNLM"/>
    </source>
</evidence>
<sequence>MHRSQLTTLTKIFWVAYLAIALVFIQGARLHMHTYDHESTTSEHAHQEHGHVDYGVSAKKHPDQVGQINLSQQGVLKKLPPGSLVIALFSAVILLLPRRLCSQISWRLYRHAPFLSSAFSLRPPLRAPPL</sequence>
<organism evidence="2 3">
    <name type="scientific">Marinobacter metalliresistant</name>
    <dbReference type="NCBI Taxonomy" id="2961995"/>
    <lineage>
        <taxon>Bacteria</taxon>
        <taxon>Pseudomonadati</taxon>
        <taxon>Pseudomonadota</taxon>
        <taxon>Gammaproteobacteria</taxon>
        <taxon>Pseudomonadales</taxon>
        <taxon>Marinobacteraceae</taxon>
        <taxon>Marinobacter</taxon>
    </lineage>
</organism>
<dbReference type="Proteomes" id="UP001475781">
    <property type="component" value="Chromosome"/>
</dbReference>
<reference evidence="2 3" key="1">
    <citation type="submission" date="2022-07" db="EMBL/GenBank/DDBJ databases">
        <title>A copper resistant bacterium isolated from sediment samples of deep sea hydrothermal areas.</title>
        <authorList>
            <person name="Zeng X."/>
        </authorList>
    </citation>
    <scope>NUCLEOTIDE SEQUENCE [LARGE SCALE GENOMIC DNA]</scope>
    <source>
        <strain evidence="3">CuT 6</strain>
    </source>
</reference>
<keyword evidence="1" id="KW-1133">Transmembrane helix</keyword>
<keyword evidence="1" id="KW-0812">Transmembrane</keyword>
<name>A0ABZ2W3N5_9GAMM</name>
<feature type="transmembrane region" description="Helical" evidence="1">
    <location>
        <begin position="79"/>
        <end position="97"/>
    </location>
</feature>
<keyword evidence="3" id="KW-1185">Reference proteome</keyword>
<evidence type="ECO:0000313" key="2">
    <source>
        <dbReference type="EMBL" id="WZF89380.1"/>
    </source>
</evidence>
<dbReference type="RefSeq" id="WP_341582114.1">
    <property type="nucleotide sequence ID" value="NZ_CP101118.1"/>
</dbReference>
<gene>
    <name evidence="2" type="ORF">NLK58_03975</name>
</gene>
<dbReference type="EMBL" id="CP101118">
    <property type="protein sequence ID" value="WZF89380.1"/>
    <property type="molecule type" value="Genomic_DNA"/>
</dbReference>
<proteinExistence type="predicted"/>